<feature type="compositionally biased region" description="Basic residues" evidence="2">
    <location>
        <begin position="80"/>
        <end position="89"/>
    </location>
</feature>
<comment type="caution">
    <text evidence="4">The sequence shown here is derived from an EMBL/GenBank/DDBJ whole genome shotgun (WGS) entry which is preliminary data.</text>
</comment>
<comment type="function">
    <text evidence="1">Neddylation of cullins play an essential role in the regulation of SCF-type complexes activity.</text>
</comment>
<gene>
    <name evidence="4" type="ORF">QBC32DRAFT_24865</name>
</gene>
<name>A0AAN6NUF8_9PEZI</name>
<protein>
    <recommendedName>
        <fullName evidence="1">Defective in cullin neddylation protein</fullName>
    </recommendedName>
</protein>
<dbReference type="Gene3D" id="1.10.238.200">
    <property type="entry name" value="Cullin, PONY binding domain"/>
    <property type="match status" value="1"/>
</dbReference>
<organism evidence="4 5">
    <name type="scientific">Pseudoneurospora amorphoporcata</name>
    <dbReference type="NCBI Taxonomy" id="241081"/>
    <lineage>
        <taxon>Eukaryota</taxon>
        <taxon>Fungi</taxon>
        <taxon>Dikarya</taxon>
        <taxon>Ascomycota</taxon>
        <taxon>Pezizomycotina</taxon>
        <taxon>Sordariomycetes</taxon>
        <taxon>Sordariomycetidae</taxon>
        <taxon>Sordariales</taxon>
        <taxon>Sordariaceae</taxon>
        <taxon>Pseudoneurospora</taxon>
    </lineage>
</organism>
<dbReference type="Proteomes" id="UP001303222">
    <property type="component" value="Unassembled WGS sequence"/>
</dbReference>
<dbReference type="PANTHER" id="PTHR12281:SF31">
    <property type="entry name" value="DCN1-LIKE PROTEIN 3"/>
    <property type="match status" value="1"/>
</dbReference>
<feature type="domain" description="DCUN1" evidence="3">
    <location>
        <begin position="153"/>
        <end position="375"/>
    </location>
</feature>
<reference evidence="4" key="2">
    <citation type="submission" date="2023-06" db="EMBL/GenBank/DDBJ databases">
        <authorList>
            <consortium name="Lawrence Berkeley National Laboratory"/>
            <person name="Mondo S.J."/>
            <person name="Hensen N."/>
            <person name="Bonometti L."/>
            <person name="Westerberg I."/>
            <person name="Brannstrom I.O."/>
            <person name="Guillou S."/>
            <person name="Cros-Aarteil S."/>
            <person name="Calhoun S."/>
            <person name="Haridas S."/>
            <person name="Kuo A."/>
            <person name="Pangilinan J."/>
            <person name="Riley R."/>
            <person name="Labutti K."/>
            <person name="Andreopoulos B."/>
            <person name="Lipzen A."/>
            <person name="Chen C."/>
            <person name="Yanf M."/>
            <person name="Daum C."/>
            <person name="Ng V."/>
            <person name="Clum A."/>
            <person name="Steindorff A."/>
            <person name="Ohm R."/>
            <person name="Martin F."/>
            <person name="Silar P."/>
            <person name="Natvig D."/>
            <person name="Lalanne C."/>
            <person name="Gautier V."/>
            <person name="Ament-Velasquez S.L."/>
            <person name="Kruys A."/>
            <person name="Hutchinson M.I."/>
            <person name="Powell A.J."/>
            <person name="Barry K."/>
            <person name="Miller A.N."/>
            <person name="Grigoriev I.V."/>
            <person name="Debuchy R."/>
            <person name="Gladieux P."/>
            <person name="Thoren M.H."/>
            <person name="Johannesson H."/>
        </authorList>
    </citation>
    <scope>NUCLEOTIDE SEQUENCE</scope>
    <source>
        <strain evidence="4">CBS 626.80</strain>
    </source>
</reference>
<dbReference type="PANTHER" id="PTHR12281">
    <property type="entry name" value="RP42 RELATED"/>
    <property type="match status" value="1"/>
</dbReference>
<dbReference type="InterPro" id="IPR042460">
    <property type="entry name" value="DCN1-like_PONY"/>
</dbReference>
<feature type="region of interest" description="Disordered" evidence="2">
    <location>
        <begin position="55"/>
        <end position="101"/>
    </location>
</feature>
<sequence length="400" mass="44450">MSSCPLANESNKTRPLSHQRHFYHFAPQDRMATLGSSEPNSNMFSKLFGSCLQKRNGRKLPKKSATPSEDATETEEGSHHSRSQSHSRYPRTTVGNELGSRQLKDLASTKLVITTRDEELGPLRKGLKGSSTPAALGKAPELEYMNDRERKRGPDDALNQLFDRLIGDEDRTTAGAGKLVDAIGAESAQAYISSMGANIENVEAFVVLEIVRADSIGQISRQGFVEGWTAIYLESRIPADPTAHRNYVQMCIQNLPQNPAYFKKVYQFAFGLGKAEPAQRALEKDVALVFWDLFLGTAESSDTGPGPRPWKSKNVDWLGAWKRFLADKWTRSVNKDMWNQTLAFAEKTLVDETLGFWNEDQAWPGVIDDFVLWCREEGIAKKPAPGQASGGGEGMDIEDY</sequence>
<dbReference type="AlphaFoldDB" id="A0AAN6NUF8"/>
<dbReference type="InterPro" id="IPR014764">
    <property type="entry name" value="DCN-prot"/>
</dbReference>
<evidence type="ECO:0000256" key="1">
    <source>
        <dbReference type="RuleBase" id="RU410713"/>
    </source>
</evidence>
<feature type="region of interest" description="Disordered" evidence="2">
    <location>
        <begin position="1"/>
        <end position="24"/>
    </location>
</feature>
<dbReference type="Pfam" id="PF03556">
    <property type="entry name" value="Cullin_binding"/>
    <property type="match status" value="1"/>
</dbReference>
<dbReference type="InterPro" id="IPR005176">
    <property type="entry name" value="PONY_dom"/>
</dbReference>
<dbReference type="PROSITE" id="PS51229">
    <property type="entry name" value="DCUN1"/>
    <property type="match status" value="1"/>
</dbReference>
<evidence type="ECO:0000313" key="4">
    <source>
        <dbReference type="EMBL" id="KAK3950052.1"/>
    </source>
</evidence>
<dbReference type="EMBL" id="MU859192">
    <property type="protein sequence ID" value="KAK3950052.1"/>
    <property type="molecule type" value="Genomic_DNA"/>
</dbReference>
<dbReference type="GO" id="GO:0032182">
    <property type="term" value="F:ubiquitin-like protein binding"/>
    <property type="evidence" value="ECO:0007669"/>
    <property type="project" value="TreeGrafter"/>
</dbReference>
<evidence type="ECO:0000313" key="5">
    <source>
        <dbReference type="Proteomes" id="UP001303222"/>
    </source>
</evidence>
<dbReference type="GO" id="GO:0097602">
    <property type="term" value="F:cullin family protein binding"/>
    <property type="evidence" value="ECO:0007669"/>
    <property type="project" value="TreeGrafter"/>
</dbReference>
<evidence type="ECO:0000259" key="3">
    <source>
        <dbReference type="PROSITE" id="PS51229"/>
    </source>
</evidence>
<reference evidence="4" key="1">
    <citation type="journal article" date="2023" name="Mol. Phylogenet. Evol.">
        <title>Genome-scale phylogeny and comparative genomics of the fungal order Sordariales.</title>
        <authorList>
            <person name="Hensen N."/>
            <person name="Bonometti L."/>
            <person name="Westerberg I."/>
            <person name="Brannstrom I.O."/>
            <person name="Guillou S."/>
            <person name="Cros-Aarteil S."/>
            <person name="Calhoun S."/>
            <person name="Haridas S."/>
            <person name="Kuo A."/>
            <person name="Mondo S."/>
            <person name="Pangilinan J."/>
            <person name="Riley R."/>
            <person name="LaButti K."/>
            <person name="Andreopoulos B."/>
            <person name="Lipzen A."/>
            <person name="Chen C."/>
            <person name="Yan M."/>
            <person name="Daum C."/>
            <person name="Ng V."/>
            <person name="Clum A."/>
            <person name="Steindorff A."/>
            <person name="Ohm R.A."/>
            <person name="Martin F."/>
            <person name="Silar P."/>
            <person name="Natvig D.O."/>
            <person name="Lalanne C."/>
            <person name="Gautier V."/>
            <person name="Ament-Velasquez S.L."/>
            <person name="Kruys A."/>
            <person name="Hutchinson M.I."/>
            <person name="Powell A.J."/>
            <person name="Barry K."/>
            <person name="Miller A.N."/>
            <person name="Grigoriev I.V."/>
            <person name="Debuchy R."/>
            <person name="Gladieux P."/>
            <person name="Hiltunen Thoren M."/>
            <person name="Johannesson H."/>
        </authorList>
    </citation>
    <scope>NUCLEOTIDE SEQUENCE</scope>
    <source>
        <strain evidence="4">CBS 626.80</strain>
    </source>
</reference>
<dbReference type="Gene3D" id="1.10.238.10">
    <property type="entry name" value="EF-hand"/>
    <property type="match status" value="1"/>
</dbReference>
<feature type="compositionally biased region" description="Polar residues" evidence="2">
    <location>
        <begin position="1"/>
        <end position="14"/>
    </location>
</feature>
<evidence type="ECO:0000256" key="2">
    <source>
        <dbReference type="SAM" id="MobiDB-lite"/>
    </source>
</evidence>
<dbReference type="GO" id="GO:0000151">
    <property type="term" value="C:ubiquitin ligase complex"/>
    <property type="evidence" value="ECO:0007669"/>
    <property type="project" value="TreeGrafter"/>
</dbReference>
<accession>A0AAN6NUF8</accession>
<proteinExistence type="predicted"/>
<dbReference type="FunFam" id="1.10.238.200:FF:000008">
    <property type="entry name" value="Defective in cullin neddylation protein"/>
    <property type="match status" value="1"/>
</dbReference>
<dbReference type="GO" id="GO:0031624">
    <property type="term" value="F:ubiquitin conjugating enzyme binding"/>
    <property type="evidence" value="ECO:0007669"/>
    <property type="project" value="TreeGrafter"/>
</dbReference>
<dbReference type="GO" id="GO:0045116">
    <property type="term" value="P:protein neddylation"/>
    <property type="evidence" value="ECO:0007669"/>
    <property type="project" value="TreeGrafter"/>
</dbReference>
<keyword evidence="5" id="KW-1185">Reference proteome</keyword>